<keyword evidence="1" id="KW-0812">Transmembrane</keyword>
<dbReference type="VEuPathDB" id="FungiDB:I7I53_07243"/>
<name>F0U8R7_AJEC8</name>
<proteinExistence type="predicted"/>
<dbReference type="AlphaFoldDB" id="F0U8R7"/>
<accession>F0U8R7</accession>
<feature type="transmembrane region" description="Helical" evidence="1">
    <location>
        <begin position="171"/>
        <end position="192"/>
    </location>
</feature>
<dbReference type="Proteomes" id="UP000008142">
    <property type="component" value="Unassembled WGS sequence"/>
</dbReference>
<dbReference type="OrthoDB" id="4187789at2759"/>
<gene>
    <name evidence="2" type="ORF">HCEG_01126</name>
</gene>
<keyword evidence="1" id="KW-1133">Transmembrane helix</keyword>
<evidence type="ECO:0000256" key="1">
    <source>
        <dbReference type="SAM" id="Phobius"/>
    </source>
</evidence>
<dbReference type="HOGENOM" id="CLU_1019284_0_0_1"/>
<keyword evidence="1" id="KW-0472">Membrane</keyword>
<sequence length="273" mass="29826">MKIPKAKHVYTATHRHGNRVLPIPWSFQCVPDKPSITGELRLRKSLGFYSPNTGPALLFHTSRDVLKKVIPSRAVAIIQAMKSYALSIQKQREKHYIQIEEGTFPGLLNIAKQLVGKYLLHPGRSTSSYMIWWLWRNHPQDTLKFPMTSAHLEFQLHSVSFDLNRISKMRVSAIFAIISALSMTALALPAPVSEDLDIAEVNTDLAARDAPAEAIPDDFAGDLAGLDDDDDADGFNENPAGTARALGAIEVVTASSEVSASATELVSIPLAGS</sequence>
<dbReference type="EMBL" id="DS990636">
    <property type="protein sequence ID" value="EGC41764.1"/>
    <property type="molecule type" value="Genomic_DNA"/>
</dbReference>
<evidence type="ECO:0000313" key="2">
    <source>
        <dbReference type="EMBL" id="EGC41764.1"/>
    </source>
</evidence>
<reference evidence="3" key="1">
    <citation type="submission" date="2008-07" db="EMBL/GenBank/DDBJ databases">
        <title>Annotation of Ajellomyces capsulatus strain H88.</title>
        <authorList>
            <person name="Champion M."/>
            <person name="Cuomo C."/>
            <person name="Ma L.-J."/>
            <person name="Henn M.R."/>
            <person name="Sil A."/>
            <person name="Goldman B."/>
            <person name="Young S.K."/>
            <person name="Kodira C.D."/>
            <person name="Zeng Q."/>
            <person name="Koehrsen M."/>
            <person name="Alvarado L."/>
            <person name="Berlin A."/>
            <person name="Borenstein D."/>
            <person name="Chen Z."/>
            <person name="Engels R."/>
            <person name="Freedman E."/>
            <person name="Gellesch M."/>
            <person name="Goldberg J."/>
            <person name="Griggs A."/>
            <person name="Gujja S."/>
            <person name="Heiman D."/>
            <person name="Hepburn T."/>
            <person name="Howarth C."/>
            <person name="Jen D."/>
            <person name="Larson L."/>
            <person name="Lewis B."/>
            <person name="Mehta T."/>
            <person name="Park D."/>
            <person name="Pearson M."/>
            <person name="Roberts A."/>
            <person name="Saif S."/>
            <person name="Shea T."/>
            <person name="Shenoy N."/>
            <person name="Sisk P."/>
            <person name="Stolte C."/>
            <person name="Sykes S."/>
            <person name="Walk T."/>
            <person name="White J."/>
            <person name="Yandava C."/>
            <person name="Klein B."/>
            <person name="McEwen J.G."/>
            <person name="Puccia R."/>
            <person name="Goldman G.H."/>
            <person name="Felipe M.S."/>
            <person name="Nino-Vega G."/>
            <person name="San-Blas G."/>
            <person name="Taylor J."/>
            <person name="Mendoza L."/>
            <person name="Galagan J."/>
            <person name="Nusbaum C."/>
            <person name="Birren B."/>
        </authorList>
    </citation>
    <scope>NUCLEOTIDE SEQUENCE [LARGE SCALE GENOMIC DNA]</scope>
    <source>
        <strain evidence="3">H88</strain>
    </source>
</reference>
<organism evidence="3">
    <name type="scientific">Ajellomyces capsulatus (strain H88)</name>
    <name type="common">Darling's disease fungus</name>
    <name type="synonym">Histoplasma capsulatum</name>
    <dbReference type="NCBI Taxonomy" id="544711"/>
    <lineage>
        <taxon>Eukaryota</taxon>
        <taxon>Fungi</taxon>
        <taxon>Dikarya</taxon>
        <taxon>Ascomycota</taxon>
        <taxon>Pezizomycotina</taxon>
        <taxon>Eurotiomycetes</taxon>
        <taxon>Eurotiomycetidae</taxon>
        <taxon>Onygenales</taxon>
        <taxon>Ajellomycetaceae</taxon>
        <taxon>Histoplasma</taxon>
    </lineage>
</organism>
<evidence type="ECO:0000313" key="3">
    <source>
        <dbReference type="Proteomes" id="UP000008142"/>
    </source>
</evidence>
<protein>
    <submittedName>
        <fullName evidence="2">Uncharacterized protein</fullName>
    </submittedName>
</protein>